<name>A0A2W4TWL6_9CYAN</name>
<dbReference type="AlphaFoldDB" id="A0A2W4TWL6"/>
<dbReference type="Pfam" id="PF01979">
    <property type="entry name" value="Amidohydro_1"/>
    <property type="match status" value="1"/>
</dbReference>
<dbReference type="NCBIfam" id="NF005751">
    <property type="entry name" value="PRK07575.1"/>
    <property type="match status" value="1"/>
</dbReference>
<dbReference type="SUPFAM" id="SSF51556">
    <property type="entry name" value="Metallo-dependent hydrolases"/>
    <property type="match status" value="1"/>
</dbReference>
<evidence type="ECO:0000256" key="5">
    <source>
        <dbReference type="ARBA" id="ARBA00022801"/>
    </source>
</evidence>
<evidence type="ECO:0000256" key="4">
    <source>
        <dbReference type="ARBA" id="ARBA00022723"/>
    </source>
</evidence>
<dbReference type="Gene3D" id="3.20.20.140">
    <property type="entry name" value="Metal-dependent hydrolases"/>
    <property type="match status" value="1"/>
</dbReference>
<feature type="domain" description="Amidohydrolase-related" evidence="6">
    <location>
        <begin position="54"/>
        <end position="420"/>
    </location>
</feature>
<dbReference type="PROSITE" id="PS00483">
    <property type="entry name" value="DIHYDROOROTASE_2"/>
    <property type="match status" value="1"/>
</dbReference>
<comment type="function">
    <text evidence="2">Catalyzes the reversible cyclization of carbamoyl aspartate to dihydroorotate.</text>
</comment>
<comment type="cofactor">
    <cofactor evidence="1">
        <name>Zn(2+)</name>
        <dbReference type="ChEBI" id="CHEBI:29105"/>
    </cofactor>
</comment>
<accession>A0A2W4TWL6</accession>
<dbReference type="GO" id="GO:0046872">
    <property type="term" value="F:metal ion binding"/>
    <property type="evidence" value="ECO:0007669"/>
    <property type="project" value="UniProtKB-KW"/>
</dbReference>
<keyword evidence="5 7" id="KW-0378">Hydrolase</keyword>
<dbReference type="PANTHER" id="PTHR43668:SF4">
    <property type="entry name" value="ALLANTOINASE"/>
    <property type="match status" value="1"/>
</dbReference>
<dbReference type="GO" id="GO:0006145">
    <property type="term" value="P:purine nucleobase catabolic process"/>
    <property type="evidence" value="ECO:0007669"/>
    <property type="project" value="TreeGrafter"/>
</dbReference>
<proteinExistence type="inferred from homology"/>
<evidence type="ECO:0000313" key="7">
    <source>
        <dbReference type="EMBL" id="PZO11120.1"/>
    </source>
</evidence>
<protein>
    <submittedName>
        <fullName evidence="7">Dihydroorotase</fullName>
        <ecNumber evidence="7">3.5.2.3</ecNumber>
    </submittedName>
</protein>
<dbReference type="InterPro" id="IPR011059">
    <property type="entry name" value="Metal-dep_hydrolase_composite"/>
</dbReference>
<dbReference type="GO" id="GO:0005737">
    <property type="term" value="C:cytoplasm"/>
    <property type="evidence" value="ECO:0007669"/>
    <property type="project" value="TreeGrafter"/>
</dbReference>
<dbReference type="InterPro" id="IPR032466">
    <property type="entry name" value="Metal_Hydrolase"/>
</dbReference>
<dbReference type="Proteomes" id="UP000249354">
    <property type="component" value="Unassembled WGS sequence"/>
</dbReference>
<dbReference type="NCBIfam" id="TIGR00857">
    <property type="entry name" value="pyrC_multi"/>
    <property type="match status" value="1"/>
</dbReference>
<comment type="caution">
    <text evidence="7">The sequence shown here is derived from an EMBL/GenBank/DDBJ whole genome shotgun (WGS) entry which is preliminary data.</text>
</comment>
<dbReference type="InterPro" id="IPR002195">
    <property type="entry name" value="Dihydroorotase_CS"/>
</dbReference>
<dbReference type="InterPro" id="IPR050138">
    <property type="entry name" value="DHOase/Allantoinase_Hydrolase"/>
</dbReference>
<dbReference type="EC" id="3.5.2.3" evidence="7"/>
<evidence type="ECO:0000259" key="6">
    <source>
        <dbReference type="Pfam" id="PF01979"/>
    </source>
</evidence>
<dbReference type="SUPFAM" id="SSF51338">
    <property type="entry name" value="Composite domain of metallo-dependent hydrolases"/>
    <property type="match status" value="1"/>
</dbReference>
<organism evidence="7 8">
    <name type="scientific">Leptolyngbya foveolarum</name>
    <dbReference type="NCBI Taxonomy" id="47253"/>
    <lineage>
        <taxon>Bacteria</taxon>
        <taxon>Bacillati</taxon>
        <taxon>Cyanobacteriota</taxon>
        <taxon>Cyanophyceae</taxon>
        <taxon>Leptolyngbyales</taxon>
        <taxon>Leptolyngbyaceae</taxon>
        <taxon>Leptolyngbya group</taxon>
        <taxon>Leptolyngbya</taxon>
    </lineage>
</organism>
<dbReference type="EMBL" id="QBMC01000203">
    <property type="protein sequence ID" value="PZO11120.1"/>
    <property type="molecule type" value="Genomic_DNA"/>
</dbReference>
<dbReference type="InterPro" id="IPR006680">
    <property type="entry name" value="Amidohydro-rel"/>
</dbReference>
<dbReference type="GO" id="GO:0004151">
    <property type="term" value="F:dihydroorotase activity"/>
    <property type="evidence" value="ECO:0007669"/>
    <property type="project" value="UniProtKB-EC"/>
</dbReference>
<sequence length="438" mass="47788">MTSASLIIRNAQVLLPSGEMASKEVAVSDGKITAVGTGLSVSNNIKVIDGSGLTLLPGVIDPQVHFRDPGLEHKEDLFTATCACARGGVTSFLEMPNTLPLTITQEILTDKLAIAAAKSLVNYGFFIGATADNLPDLREAHPTCGIKIFMGSAHGPLSVDTEKTIEPIFAVGDRLIAVHAEDQARIMERRKLFAGQTDPATHSKIQDNQTALNATKLALKLSKKYQRRLHILHLSTGEEAELLRRDKPSWVTTEVTPQHLLLDVSAYEKIGTLAQMNPPLKSERDREILWQALLDGIIDFIATDHAPHTLEEKGRGYPNTPSGMPGVETSLPLMLTQAKENRCTVAQVSNWMSTAVAQAYQIPNKGLIEPGYDADLVLVDLSTYRPVLREELQTKCGWSPFEGWTLTGWPVVTIVGGQVVYDHGKIDTSVRGQALRFE</sequence>
<comment type="similarity">
    <text evidence="3">Belongs to the metallo-dependent hydrolases superfamily. DHOase family. Class I DHOase subfamily.</text>
</comment>
<evidence type="ECO:0000256" key="1">
    <source>
        <dbReference type="ARBA" id="ARBA00001947"/>
    </source>
</evidence>
<reference evidence="8" key="1">
    <citation type="submission" date="2018-04" db="EMBL/GenBank/DDBJ databases">
        <authorList>
            <person name="Cornet L."/>
        </authorList>
    </citation>
    <scope>NUCLEOTIDE SEQUENCE [LARGE SCALE GENOMIC DNA]</scope>
</reference>
<dbReference type="CDD" id="cd01318">
    <property type="entry name" value="DHOase_IIb"/>
    <property type="match status" value="1"/>
</dbReference>
<evidence type="ECO:0000313" key="8">
    <source>
        <dbReference type="Proteomes" id="UP000249354"/>
    </source>
</evidence>
<gene>
    <name evidence="7" type="ORF">DCF25_20090</name>
</gene>
<keyword evidence="4" id="KW-0479">Metal-binding</keyword>
<evidence type="ECO:0000256" key="2">
    <source>
        <dbReference type="ARBA" id="ARBA00002368"/>
    </source>
</evidence>
<dbReference type="PANTHER" id="PTHR43668">
    <property type="entry name" value="ALLANTOINASE"/>
    <property type="match status" value="1"/>
</dbReference>
<reference evidence="7 8" key="2">
    <citation type="submission" date="2018-06" db="EMBL/GenBank/DDBJ databases">
        <title>Metagenomic assembly of (sub)arctic Cyanobacteria and their associated microbiome from non-axenic cultures.</title>
        <authorList>
            <person name="Baurain D."/>
        </authorList>
    </citation>
    <scope>NUCLEOTIDE SEQUENCE [LARGE SCALE GENOMIC DNA]</scope>
    <source>
        <strain evidence="7">ULC129bin1</strain>
    </source>
</reference>
<dbReference type="GO" id="GO:0004038">
    <property type="term" value="F:allantoinase activity"/>
    <property type="evidence" value="ECO:0007669"/>
    <property type="project" value="TreeGrafter"/>
</dbReference>
<evidence type="ECO:0000256" key="3">
    <source>
        <dbReference type="ARBA" id="ARBA00010286"/>
    </source>
</evidence>